<dbReference type="EMBL" id="OIVN01001890">
    <property type="protein sequence ID" value="SPC98618.1"/>
    <property type="molecule type" value="Genomic_DNA"/>
</dbReference>
<gene>
    <name evidence="2" type="ORF">FSB_LOCUS26500</name>
</gene>
<proteinExistence type="predicted"/>
<feature type="region of interest" description="Disordered" evidence="1">
    <location>
        <begin position="1"/>
        <end position="36"/>
    </location>
</feature>
<name>A0A2N9GGN5_FAGSY</name>
<evidence type="ECO:0000313" key="2">
    <source>
        <dbReference type="EMBL" id="SPC98618.1"/>
    </source>
</evidence>
<accession>A0A2N9GGN5</accession>
<protein>
    <submittedName>
        <fullName evidence="2">Uncharacterized protein</fullName>
    </submittedName>
</protein>
<organism evidence="2">
    <name type="scientific">Fagus sylvatica</name>
    <name type="common">Beechnut</name>
    <dbReference type="NCBI Taxonomy" id="28930"/>
    <lineage>
        <taxon>Eukaryota</taxon>
        <taxon>Viridiplantae</taxon>
        <taxon>Streptophyta</taxon>
        <taxon>Embryophyta</taxon>
        <taxon>Tracheophyta</taxon>
        <taxon>Spermatophyta</taxon>
        <taxon>Magnoliopsida</taxon>
        <taxon>eudicotyledons</taxon>
        <taxon>Gunneridae</taxon>
        <taxon>Pentapetalae</taxon>
        <taxon>rosids</taxon>
        <taxon>fabids</taxon>
        <taxon>Fagales</taxon>
        <taxon>Fagaceae</taxon>
        <taxon>Fagus</taxon>
    </lineage>
</organism>
<reference evidence="2" key="1">
    <citation type="submission" date="2018-02" db="EMBL/GenBank/DDBJ databases">
        <authorList>
            <person name="Cohen D.B."/>
            <person name="Kent A.D."/>
        </authorList>
    </citation>
    <scope>NUCLEOTIDE SEQUENCE</scope>
</reference>
<dbReference type="AlphaFoldDB" id="A0A2N9GGN5"/>
<feature type="compositionally biased region" description="Low complexity" evidence="1">
    <location>
        <begin position="13"/>
        <end position="31"/>
    </location>
</feature>
<evidence type="ECO:0000256" key="1">
    <source>
        <dbReference type="SAM" id="MobiDB-lite"/>
    </source>
</evidence>
<sequence length="78" mass="8766">MPICFNRRGINRSAASASTGAESAESASTEGKGANRWPWTVDRWPWRREGDDLLQHGVAEPFRNFRSLSLSLFRMVIG</sequence>